<dbReference type="GeneID" id="68872628"/>
<dbReference type="RefSeq" id="WP_051694421.1">
    <property type="nucleotide sequence ID" value="NZ_CP054606.1"/>
</dbReference>
<reference evidence="2 3" key="1">
    <citation type="submission" date="2014-01" db="EMBL/GenBank/DDBJ databases">
        <title>Sulfitobacter sp. H3 (MCCC 1A00686) Genome Sequencing.</title>
        <authorList>
            <person name="Lai Q."/>
            <person name="Hong Z."/>
        </authorList>
    </citation>
    <scope>NUCLEOTIDE SEQUENCE [LARGE SCALE GENOMIC DNA]</scope>
    <source>
        <strain evidence="2 3">H3</strain>
    </source>
</reference>
<protein>
    <submittedName>
        <fullName evidence="2">tRNA modification GTPase</fullName>
    </submittedName>
</protein>
<dbReference type="SUPFAM" id="SSF51182">
    <property type="entry name" value="RmlC-like cupins"/>
    <property type="match status" value="1"/>
</dbReference>
<dbReference type="AlphaFoldDB" id="A0A073J0I2"/>
<evidence type="ECO:0000259" key="1">
    <source>
        <dbReference type="Pfam" id="PF12973"/>
    </source>
</evidence>
<dbReference type="Gene3D" id="2.60.120.10">
    <property type="entry name" value="Jelly Rolls"/>
    <property type="match status" value="1"/>
</dbReference>
<proteinExistence type="predicted"/>
<keyword evidence="3" id="KW-1185">Reference proteome</keyword>
<dbReference type="InterPro" id="IPR014710">
    <property type="entry name" value="RmlC-like_jellyroll"/>
</dbReference>
<dbReference type="InterPro" id="IPR025979">
    <property type="entry name" value="ChrR-like_cupin_dom"/>
</dbReference>
<name>A0A073J0I2_9RHOB</name>
<dbReference type="InterPro" id="IPR011051">
    <property type="entry name" value="RmlC_Cupin_sf"/>
</dbReference>
<accession>A0A073J0I2</accession>
<dbReference type="EMBL" id="JAMD01000007">
    <property type="protein sequence ID" value="KEJ95211.1"/>
    <property type="molecule type" value="Genomic_DNA"/>
</dbReference>
<dbReference type="Proteomes" id="UP000027746">
    <property type="component" value="Unassembled WGS sequence"/>
</dbReference>
<feature type="domain" description="ChrR-like cupin" evidence="1">
    <location>
        <begin position="34"/>
        <end position="115"/>
    </location>
</feature>
<dbReference type="CDD" id="cd20302">
    <property type="entry name" value="cupin_DAD"/>
    <property type="match status" value="1"/>
</dbReference>
<dbReference type="OrthoDB" id="564955at2"/>
<organism evidence="2 3">
    <name type="scientific">Pseudosulfitobacter pseudonitzschiae</name>
    <dbReference type="NCBI Taxonomy" id="1402135"/>
    <lineage>
        <taxon>Bacteria</taxon>
        <taxon>Pseudomonadati</taxon>
        <taxon>Pseudomonadota</taxon>
        <taxon>Alphaproteobacteria</taxon>
        <taxon>Rhodobacterales</taxon>
        <taxon>Roseobacteraceae</taxon>
        <taxon>Pseudosulfitobacter</taxon>
    </lineage>
</organism>
<evidence type="ECO:0000313" key="2">
    <source>
        <dbReference type="EMBL" id="KEJ95211.1"/>
    </source>
</evidence>
<evidence type="ECO:0000313" key="3">
    <source>
        <dbReference type="Proteomes" id="UP000027746"/>
    </source>
</evidence>
<gene>
    <name evidence="2" type="ORF">SUH3_22055</name>
</gene>
<sequence>MSKQELITKLPPEPHEAMINRFGKEGAFIPGNDKNNPWVPFGDMAAIKHLAFDVRNNSAANILWVKGGGMIGTHKHRGVVSAVTLEGSWGYHEYDWVARPGDFVYELPGTAHTLYSDDPNGMKALFWLNGAIEFYDENANFDFTADVFWFIDHYVSYCEANDIEINKDMFI</sequence>
<comment type="caution">
    <text evidence="2">The sequence shown here is derived from an EMBL/GenBank/DDBJ whole genome shotgun (WGS) entry which is preliminary data.</text>
</comment>
<dbReference type="Pfam" id="PF12973">
    <property type="entry name" value="Cupin_7"/>
    <property type="match status" value="1"/>
</dbReference>